<accession>A0A8S5U435</accession>
<reference evidence="1" key="1">
    <citation type="journal article" date="2021" name="Proc. Natl. Acad. Sci. U.S.A.">
        <title>A Catalog of Tens of Thousands of Viruses from Human Metagenomes Reveals Hidden Associations with Chronic Diseases.</title>
        <authorList>
            <person name="Tisza M.J."/>
            <person name="Buck C.B."/>
        </authorList>
    </citation>
    <scope>NUCLEOTIDE SEQUENCE</scope>
    <source>
        <strain evidence="1">Ct6GI21</strain>
    </source>
</reference>
<proteinExistence type="predicted"/>
<name>A0A8S5U435_9CAUD</name>
<organism evidence="1">
    <name type="scientific">Siphoviridae sp. ct6GI21</name>
    <dbReference type="NCBI Taxonomy" id="2825340"/>
    <lineage>
        <taxon>Viruses</taxon>
        <taxon>Duplodnaviria</taxon>
        <taxon>Heunggongvirae</taxon>
        <taxon>Uroviricota</taxon>
        <taxon>Caudoviricetes</taxon>
    </lineage>
</organism>
<evidence type="ECO:0000313" key="1">
    <source>
        <dbReference type="EMBL" id="DAF89233.1"/>
    </source>
</evidence>
<dbReference type="EMBL" id="BK016005">
    <property type="protein sequence ID" value="DAF89233.1"/>
    <property type="molecule type" value="Genomic_DNA"/>
</dbReference>
<sequence length="521" mass="59396">MIKKLLNLIYEAVRKMLGYKTITTAFELDDSTVSDIMSDSFDLWKRMYKDQAPWLDDIKGVYSLNLAKQICQAMQQQVLSEVETSITEPGIEDIQDEDKNTLKNTRAQFLNDIYQKRLVKKLPETFEKALALGGMIIKPYISNNQVYLDFNYQGEFYPIAFDDDGNIIDIAFFDQFTSGKYVFTKVERQTFSQEKRCVVVENKAFKAQIRSEDDEQEQELGQEIALSSVERWSGISEEPVLVGNTDKPLYGFFRVPLANNIDMKSPSGISIFAPAVKLIRQADMQFSRLDWEYNGGQLAIDVDPTALKFTEGYYGTMAEMDNLQDRLYRKLDMGASDTYKAWSPALRDDNYMQGLNFYTNKIEDMIGLARGTLSQVEAEARTATEIKLLKQRTYITVSALQDALESCLLDVVYAMNIFVDLYGLAPEGDYDTNIEWKDSILTDTDTELEQKLKLQNAGILSKAEVRAWYTGESVDAAQLEIDKMQEQAQANMLDDLFTAQRTNSETTLENGENPTDNINNQ</sequence>
<protein>
    <submittedName>
        <fullName evidence="1">Portal protein</fullName>
    </submittedName>
</protein>
<dbReference type="InterPro" id="IPR021145">
    <property type="entry name" value="Portal_protein_SPP1_Gp6-like"/>
</dbReference>
<dbReference type="Pfam" id="PF05133">
    <property type="entry name" value="SPP1_portal"/>
    <property type="match status" value="1"/>
</dbReference>